<protein>
    <submittedName>
        <fullName evidence="2">Uncharacterized protein</fullName>
    </submittedName>
</protein>
<dbReference type="Proteomes" id="UP000762676">
    <property type="component" value="Unassembled WGS sequence"/>
</dbReference>
<sequence length="89" mass="10031">MAGDVLAIPFDPRTTQSTVGGMSDGDRKHREKRRGRTLSKLNFCPSQWLFVLPSPGQLYWTSNMKLVNRKEFSAKPVRPVSAATLFSYV</sequence>
<organism evidence="2 3">
    <name type="scientific">Elysia marginata</name>
    <dbReference type="NCBI Taxonomy" id="1093978"/>
    <lineage>
        <taxon>Eukaryota</taxon>
        <taxon>Metazoa</taxon>
        <taxon>Spiralia</taxon>
        <taxon>Lophotrochozoa</taxon>
        <taxon>Mollusca</taxon>
        <taxon>Gastropoda</taxon>
        <taxon>Heterobranchia</taxon>
        <taxon>Euthyneura</taxon>
        <taxon>Panpulmonata</taxon>
        <taxon>Sacoglossa</taxon>
        <taxon>Placobranchoidea</taxon>
        <taxon>Plakobranchidae</taxon>
        <taxon>Elysia</taxon>
    </lineage>
</organism>
<evidence type="ECO:0000313" key="2">
    <source>
        <dbReference type="EMBL" id="GFR75636.1"/>
    </source>
</evidence>
<keyword evidence="3" id="KW-1185">Reference proteome</keyword>
<evidence type="ECO:0000313" key="3">
    <source>
        <dbReference type="Proteomes" id="UP000762676"/>
    </source>
</evidence>
<accession>A0AAV4FTH9</accession>
<reference evidence="2 3" key="1">
    <citation type="journal article" date="2021" name="Elife">
        <title>Chloroplast acquisition without the gene transfer in kleptoplastic sea slugs, Plakobranchus ocellatus.</title>
        <authorList>
            <person name="Maeda T."/>
            <person name="Takahashi S."/>
            <person name="Yoshida T."/>
            <person name="Shimamura S."/>
            <person name="Takaki Y."/>
            <person name="Nagai Y."/>
            <person name="Toyoda A."/>
            <person name="Suzuki Y."/>
            <person name="Arimoto A."/>
            <person name="Ishii H."/>
            <person name="Satoh N."/>
            <person name="Nishiyama T."/>
            <person name="Hasebe M."/>
            <person name="Maruyama T."/>
            <person name="Minagawa J."/>
            <person name="Obokata J."/>
            <person name="Shigenobu S."/>
        </authorList>
    </citation>
    <scope>NUCLEOTIDE SEQUENCE [LARGE SCALE GENOMIC DNA]</scope>
</reference>
<dbReference type="AlphaFoldDB" id="A0AAV4FTH9"/>
<dbReference type="EMBL" id="BMAT01007973">
    <property type="protein sequence ID" value="GFR75636.1"/>
    <property type="molecule type" value="Genomic_DNA"/>
</dbReference>
<name>A0AAV4FTH9_9GAST</name>
<gene>
    <name evidence="2" type="ORF">ElyMa_003925200</name>
</gene>
<feature type="region of interest" description="Disordered" evidence="1">
    <location>
        <begin position="1"/>
        <end position="34"/>
    </location>
</feature>
<evidence type="ECO:0000256" key="1">
    <source>
        <dbReference type="SAM" id="MobiDB-lite"/>
    </source>
</evidence>
<comment type="caution">
    <text evidence="2">The sequence shown here is derived from an EMBL/GenBank/DDBJ whole genome shotgun (WGS) entry which is preliminary data.</text>
</comment>
<proteinExistence type="predicted"/>